<feature type="compositionally biased region" description="Low complexity" evidence="1">
    <location>
        <begin position="862"/>
        <end position="871"/>
    </location>
</feature>
<reference evidence="3" key="1">
    <citation type="journal article" date="2023" name="Mol. Phylogenet. Evol.">
        <title>Genome-scale phylogeny and comparative genomics of the fungal order Sordariales.</title>
        <authorList>
            <person name="Hensen N."/>
            <person name="Bonometti L."/>
            <person name="Westerberg I."/>
            <person name="Brannstrom I.O."/>
            <person name="Guillou S."/>
            <person name="Cros-Aarteil S."/>
            <person name="Calhoun S."/>
            <person name="Haridas S."/>
            <person name="Kuo A."/>
            <person name="Mondo S."/>
            <person name="Pangilinan J."/>
            <person name="Riley R."/>
            <person name="LaButti K."/>
            <person name="Andreopoulos B."/>
            <person name="Lipzen A."/>
            <person name="Chen C."/>
            <person name="Yan M."/>
            <person name="Daum C."/>
            <person name="Ng V."/>
            <person name="Clum A."/>
            <person name="Steindorff A."/>
            <person name="Ohm R.A."/>
            <person name="Martin F."/>
            <person name="Silar P."/>
            <person name="Natvig D.O."/>
            <person name="Lalanne C."/>
            <person name="Gautier V."/>
            <person name="Ament-Velasquez S.L."/>
            <person name="Kruys A."/>
            <person name="Hutchinson M.I."/>
            <person name="Powell A.J."/>
            <person name="Barry K."/>
            <person name="Miller A.N."/>
            <person name="Grigoriev I.V."/>
            <person name="Debuchy R."/>
            <person name="Gladieux P."/>
            <person name="Hiltunen Thoren M."/>
            <person name="Johannesson H."/>
        </authorList>
    </citation>
    <scope>NUCLEOTIDE SEQUENCE</scope>
    <source>
        <strain evidence="3">CBS 333.67</strain>
    </source>
</reference>
<feature type="region of interest" description="Disordered" evidence="1">
    <location>
        <begin position="851"/>
        <end position="871"/>
    </location>
</feature>
<feature type="compositionally biased region" description="Polar residues" evidence="1">
    <location>
        <begin position="120"/>
        <end position="130"/>
    </location>
</feature>
<dbReference type="EMBL" id="JAUDZG010000001">
    <property type="protein sequence ID" value="KAK3310320.1"/>
    <property type="molecule type" value="Genomic_DNA"/>
</dbReference>
<feature type="compositionally biased region" description="Basic and acidic residues" evidence="1">
    <location>
        <begin position="494"/>
        <end position="512"/>
    </location>
</feature>
<gene>
    <name evidence="3" type="ORF">B0T15DRAFT_32910</name>
</gene>
<feature type="compositionally biased region" description="Basic and acidic residues" evidence="1">
    <location>
        <begin position="548"/>
        <end position="558"/>
    </location>
</feature>
<feature type="compositionally biased region" description="Basic and acidic residues" evidence="1">
    <location>
        <begin position="851"/>
        <end position="861"/>
    </location>
</feature>
<feature type="region of interest" description="Disordered" evidence="1">
    <location>
        <begin position="296"/>
        <end position="315"/>
    </location>
</feature>
<organism evidence="3 4">
    <name type="scientific">Chaetomium strumarium</name>
    <dbReference type="NCBI Taxonomy" id="1170767"/>
    <lineage>
        <taxon>Eukaryota</taxon>
        <taxon>Fungi</taxon>
        <taxon>Dikarya</taxon>
        <taxon>Ascomycota</taxon>
        <taxon>Pezizomycotina</taxon>
        <taxon>Sordariomycetes</taxon>
        <taxon>Sordariomycetidae</taxon>
        <taxon>Sordariales</taxon>
        <taxon>Chaetomiaceae</taxon>
        <taxon>Chaetomium</taxon>
    </lineage>
</organism>
<feature type="compositionally biased region" description="Low complexity" evidence="1">
    <location>
        <begin position="382"/>
        <end position="391"/>
    </location>
</feature>
<feature type="region of interest" description="Disordered" evidence="1">
    <location>
        <begin position="571"/>
        <end position="754"/>
    </location>
</feature>
<feature type="compositionally biased region" description="Polar residues" evidence="1">
    <location>
        <begin position="148"/>
        <end position="159"/>
    </location>
</feature>
<dbReference type="AlphaFoldDB" id="A0AAJ0H2J0"/>
<evidence type="ECO:0000256" key="2">
    <source>
        <dbReference type="SAM" id="Phobius"/>
    </source>
</evidence>
<feature type="region of interest" description="Disordered" evidence="1">
    <location>
        <begin position="413"/>
        <end position="558"/>
    </location>
</feature>
<evidence type="ECO:0000313" key="3">
    <source>
        <dbReference type="EMBL" id="KAK3310320.1"/>
    </source>
</evidence>
<keyword evidence="2" id="KW-0472">Membrane</keyword>
<keyword evidence="2" id="KW-1133">Transmembrane helix</keyword>
<feature type="compositionally biased region" description="Basic and acidic residues" evidence="1">
    <location>
        <begin position="434"/>
        <end position="443"/>
    </location>
</feature>
<comment type="caution">
    <text evidence="3">The sequence shown here is derived from an EMBL/GenBank/DDBJ whole genome shotgun (WGS) entry which is preliminary data.</text>
</comment>
<name>A0AAJ0H2J0_9PEZI</name>
<evidence type="ECO:0000256" key="1">
    <source>
        <dbReference type="SAM" id="MobiDB-lite"/>
    </source>
</evidence>
<dbReference type="RefSeq" id="XP_062726100.1">
    <property type="nucleotide sequence ID" value="XM_062864124.1"/>
</dbReference>
<feature type="compositionally biased region" description="Polar residues" evidence="1">
    <location>
        <begin position="51"/>
        <end position="69"/>
    </location>
</feature>
<accession>A0AAJ0H2J0</accession>
<feature type="compositionally biased region" description="Polar residues" evidence="1">
    <location>
        <begin position="22"/>
        <end position="31"/>
    </location>
</feature>
<proteinExistence type="predicted"/>
<dbReference type="Proteomes" id="UP001273166">
    <property type="component" value="Unassembled WGS sequence"/>
</dbReference>
<evidence type="ECO:0000313" key="4">
    <source>
        <dbReference type="Proteomes" id="UP001273166"/>
    </source>
</evidence>
<feature type="compositionally biased region" description="Polar residues" evidence="1">
    <location>
        <begin position="535"/>
        <end position="547"/>
    </location>
</feature>
<reference evidence="3" key="2">
    <citation type="submission" date="2023-06" db="EMBL/GenBank/DDBJ databases">
        <authorList>
            <consortium name="Lawrence Berkeley National Laboratory"/>
            <person name="Mondo S.J."/>
            <person name="Hensen N."/>
            <person name="Bonometti L."/>
            <person name="Westerberg I."/>
            <person name="Brannstrom I.O."/>
            <person name="Guillou S."/>
            <person name="Cros-Aarteil S."/>
            <person name="Calhoun S."/>
            <person name="Haridas S."/>
            <person name="Kuo A."/>
            <person name="Pangilinan J."/>
            <person name="Riley R."/>
            <person name="Labutti K."/>
            <person name="Andreopoulos B."/>
            <person name="Lipzen A."/>
            <person name="Chen C."/>
            <person name="Yanf M."/>
            <person name="Daum C."/>
            <person name="Ng V."/>
            <person name="Clum A."/>
            <person name="Steindorff A."/>
            <person name="Ohm R."/>
            <person name="Martin F."/>
            <person name="Silar P."/>
            <person name="Natvig D."/>
            <person name="Lalanne C."/>
            <person name="Gautier V."/>
            <person name="Ament-Velasquez S.L."/>
            <person name="Kruys A."/>
            <person name="Hutchinson M.I."/>
            <person name="Powell A.J."/>
            <person name="Barry K."/>
            <person name="Miller A.N."/>
            <person name="Grigoriev I.V."/>
            <person name="Debuchy R."/>
            <person name="Gladieux P."/>
            <person name="Thoren M.H."/>
            <person name="Johannesson H."/>
        </authorList>
    </citation>
    <scope>NUCLEOTIDE SEQUENCE</scope>
    <source>
        <strain evidence="3">CBS 333.67</strain>
    </source>
</reference>
<feature type="region of interest" description="Disordered" evidence="1">
    <location>
        <begin position="1043"/>
        <end position="1063"/>
    </location>
</feature>
<sequence length="1063" mass="117510">MDRDKTQRTGPRPDSRGAETNIRFTSPLTITSASRRRSLFSRPRPEEDTARPTSSGSVSDTNAASSNTRIPRPAAQRRPFTLSDAYRMAEEEEAAQGSPSPAPRLWRSSTGRKLTKKRNTGSFNSQQSAGLNEKHTGAVHDDGPADNGVQSQQSDLSDSTFDEKLRQYALDQPVSEEPVRRSNGLFSRSKLGNRIVETGRGLVRKSSGGSFDGGASPRLAKATSSPSLLRRLSGRWELGDTAPARDSADGTQPDQGSREELLRRSTSSLARAETAVPGPQTPNKSFAWEADADFTAGDLQVSDSPPVAIKRSNTKIDEIRALEAEVNDRFTGSPPHRPRNLIDSLRALESEAALKVPNVPLESDEDFDKDTRQAATETENTVSRARSVSRASALMDELRSREIETLSRRALATARLDEFRERNIGTSRSPSPDIARRSSKEPMRTSSSLGDRLRRQHSDELANAVRAQDGPTRPGHSSGDAADTRNGQETGEDQETHRSSSQSKDEPRDVLRRLAAHTSASDAPEVQTVVDSEANPVTRNQDVTEGGTQKEWDGGAKRDARTVAFVGLQRRSSVESRLSKRRSFVNSEADPTERIEGEMKLFAPVKNQSEKGSLRAPSPEPEETPEETPKPTKPDPLTLPTPKVIGAFVETPATVKVENPDEPATRTASEDKATEHQATSLGGVPADESENSKPPAPPLFRQGKDGAERRNHKRAQSAASDRAPGRSSSLSARRRARSFSRGRRPLVNSARPPTVKDDLLEIQRANHIDDSTLDDIAELFGHQDPLVAAFGSGVVKTENSDNEAGPREKELEAYDRLNRSLQTGLLGIRTAKQGIEQLETKVSQADIKGHLPHEAHGDRPDGSSPSCPSCHGSKAMKDTAVTYVHLPLPRLWQRRPRFRFTFLGLGLFLLSLWYIAESLMCFQYCKPEYCYPGMACDWSSDDPLWGYAIPVKLDQWMTGGRGRELAHHLRPEVEDWLADMWDAATGTDIGTVDTSRYSWEQKRQHRRRLAKKGLRKPFVERPEDKAVFNLWRSVRQAKEKARAAHEMGYELDEDESITRDEKL</sequence>
<keyword evidence="2" id="KW-0812">Transmembrane</keyword>
<feature type="region of interest" description="Disordered" evidence="1">
    <location>
        <begin position="359"/>
        <end position="391"/>
    </location>
</feature>
<feature type="transmembrane region" description="Helical" evidence="2">
    <location>
        <begin position="898"/>
        <end position="916"/>
    </location>
</feature>
<protein>
    <submittedName>
        <fullName evidence="3">Uncharacterized protein</fullName>
    </submittedName>
</protein>
<feature type="compositionally biased region" description="Basic residues" evidence="1">
    <location>
        <begin position="732"/>
        <end position="744"/>
    </location>
</feature>
<feature type="compositionally biased region" description="Basic and acidic residues" evidence="1">
    <location>
        <begin position="1"/>
        <end position="17"/>
    </location>
</feature>
<feature type="compositionally biased region" description="Basic and acidic residues" evidence="1">
    <location>
        <begin position="132"/>
        <end position="143"/>
    </location>
</feature>
<feature type="region of interest" description="Disordered" evidence="1">
    <location>
        <begin position="1"/>
        <end position="289"/>
    </location>
</feature>
<feature type="compositionally biased region" description="Low complexity" evidence="1">
    <location>
        <begin position="264"/>
        <end position="275"/>
    </location>
</feature>
<feature type="compositionally biased region" description="Basic and acidic residues" evidence="1">
    <location>
        <begin position="451"/>
        <end position="460"/>
    </location>
</feature>
<dbReference type="GeneID" id="87882953"/>
<keyword evidence="4" id="KW-1185">Reference proteome</keyword>